<evidence type="ECO:0000256" key="9">
    <source>
        <dbReference type="HAMAP-Rule" id="MF_01595"/>
    </source>
</evidence>
<dbReference type="InterPro" id="IPR020568">
    <property type="entry name" value="Ribosomal_Su5_D2-typ_SF"/>
</dbReference>
<dbReference type="InterPro" id="IPR015847">
    <property type="entry name" value="ExoRNase_PH_dom2"/>
</dbReference>
<comment type="catalytic activity">
    <reaction evidence="9">
        <text>RNA(n+1) + phosphate = RNA(n) + a ribonucleoside 5'-diphosphate</text>
        <dbReference type="Rhea" id="RHEA:22096"/>
        <dbReference type="Rhea" id="RHEA-COMP:14527"/>
        <dbReference type="Rhea" id="RHEA-COMP:17342"/>
        <dbReference type="ChEBI" id="CHEBI:43474"/>
        <dbReference type="ChEBI" id="CHEBI:57930"/>
        <dbReference type="ChEBI" id="CHEBI:140395"/>
        <dbReference type="EC" id="2.7.7.8"/>
    </reaction>
</comment>
<name>A0A432ZRA2_9GAMM</name>
<dbReference type="OrthoDB" id="9804305at2"/>
<evidence type="ECO:0000256" key="4">
    <source>
        <dbReference type="ARBA" id="ARBA00022679"/>
    </source>
</evidence>
<dbReference type="GO" id="GO:0006402">
    <property type="term" value="P:mRNA catabolic process"/>
    <property type="evidence" value="ECO:0007669"/>
    <property type="project" value="UniProtKB-UniRule"/>
</dbReference>
<evidence type="ECO:0000256" key="1">
    <source>
        <dbReference type="ARBA" id="ARBA00004496"/>
    </source>
</evidence>
<keyword evidence="6 9" id="KW-0479">Metal-binding</keyword>
<dbReference type="CDD" id="cd02393">
    <property type="entry name" value="KH-I_PNPase"/>
    <property type="match status" value="1"/>
</dbReference>
<dbReference type="GO" id="GO:0000287">
    <property type="term" value="F:magnesium ion binding"/>
    <property type="evidence" value="ECO:0007669"/>
    <property type="project" value="UniProtKB-UniRule"/>
</dbReference>
<comment type="caution">
    <text evidence="12">The sequence shown here is derived from an EMBL/GenBank/DDBJ whole genome shotgun (WGS) entry which is preliminary data.</text>
</comment>
<dbReference type="GO" id="GO:0004654">
    <property type="term" value="F:polyribonucleotide nucleotidyltransferase activity"/>
    <property type="evidence" value="ECO:0007669"/>
    <property type="project" value="UniProtKB-UniRule"/>
</dbReference>
<keyword evidence="7 9" id="KW-0460">Magnesium</keyword>
<dbReference type="InterPro" id="IPR003029">
    <property type="entry name" value="S1_domain"/>
</dbReference>
<comment type="subunit">
    <text evidence="9">Component of the RNA degradosome, which is a multiprotein complex involved in RNA processing and mRNA degradation.</text>
</comment>
<proteinExistence type="inferred from homology"/>
<dbReference type="Gene3D" id="3.30.1370.10">
    <property type="entry name" value="K Homology domain, type 1"/>
    <property type="match status" value="1"/>
</dbReference>
<dbReference type="CDD" id="cd11364">
    <property type="entry name" value="RNase_PH_PNPase_2"/>
    <property type="match status" value="1"/>
</dbReference>
<dbReference type="InterPro" id="IPR036612">
    <property type="entry name" value="KH_dom_type_1_sf"/>
</dbReference>
<keyword evidence="8 9" id="KW-0694">RNA-binding</keyword>
<feature type="binding site" evidence="9">
    <location>
        <position position="485"/>
    </location>
    <ligand>
        <name>Mg(2+)</name>
        <dbReference type="ChEBI" id="CHEBI:18420"/>
    </ligand>
</feature>
<dbReference type="EMBL" id="PIQH01000004">
    <property type="protein sequence ID" value="RUO80440.1"/>
    <property type="molecule type" value="Genomic_DNA"/>
</dbReference>
<evidence type="ECO:0000256" key="8">
    <source>
        <dbReference type="ARBA" id="ARBA00022884"/>
    </source>
</evidence>
<sequence length="711" mass="76635">MNPITKKFQYGQHTVTLETGVMARQATAAVLASMDDTTVLVTVVAKKEAKEGQNFFPLTVNYQERTYAAGKIPGGFFKREGRPSENETLTSRLIDRPIRPLFPDGFLNEVQVVATVVSVNPQISPDIVALIGASAALTIAGCPFNGPLGAARVGVINDEYVLNPSQDELAESKLDLVVAGTENAVLMVESEAELLTEDQMLGAVMYGHDAMQTVISAINEFAAEVGNEKWDWQPPATNEALLGKVKALAEDGIGEAYRITEKTERYAQLSALKEQVVEKLKGEDDALDTQEVGDLFHAIEKDVVRSRILAGEKRIDGRDPDMVRAISVATGVLPRTHGSALFTRGETQALVTATLGTDRDAQMIDDIIGEKTSRFMLHYNFPPYCVGETGMMGSPKRREIGHGRLAKRGIQAVMPSHDEFPYTIRVVSEITESNGSSSMASVCGSSLALMDAGVPIKSSVAGIAMGLVKSGDKHVVLSDILGDEDHLGDMDFKVAGNTDGVTALQMDIKIDGITREIMEQALAQAKAARLHILTVMDEAIGGHREELSAFAPRFHTVKISPDKIKDVIGKGGAVIRELTESTNTNIEIGDDGTIKIAATDQADAEAAIARIEEITADVEVGKIYQGKVARIVDFGAFVTVLPGKDGLVHISQIAEERVNDVNDYLKVGDTVPVKVLEIDRQGRVRLSMKEAAEKPAEANNAEAEKTESNDE</sequence>
<dbReference type="FunFam" id="3.30.230.70:FF:000002">
    <property type="entry name" value="Polyribonucleotide nucleotidyltransferase"/>
    <property type="match status" value="1"/>
</dbReference>
<dbReference type="SMART" id="SM00322">
    <property type="entry name" value="KH"/>
    <property type="match status" value="1"/>
</dbReference>
<dbReference type="PROSITE" id="PS50126">
    <property type="entry name" value="S1"/>
    <property type="match status" value="1"/>
</dbReference>
<evidence type="ECO:0000256" key="5">
    <source>
        <dbReference type="ARBA" id="ARBA00022695"/>
    </source>
</evidence>
<dbReference type="PIRSF" id="PIRSF005499">
    <property type="entry name" value="PNPase"/>
    <property type="match status" value="1"/>
</dbReference>
<dbReference type="InterPro" id="IPR012340">
    <property type="entry name" value="NA-bd_OB-fold"/>
</dbReference>
<dbReference type="Pfam" id="PF01138">
    <property type="entry name" value="RNase_PH"/>
    <property type="match status" value="2"/>
</dbReference>
<dbReference type="SUPFAM" id="SSF46915">
    <property type="entry name" value="Polynucleotide phosphorylase/guanosine pentaphosphate synthase (PNPase/GPSI), domain 3"/>
    <property type="match status" value="1"/>
</dbReference>
<dbReference type="RefSeq" id="WP_126841497.1">
    <property type="nucleotide sequence ID" value="NZ_PIQH01000004.1"/>
</dbReference>
<gene>
    <name evidence="9 12" type="primary">pnp</name>
    <name evidence="12" type="ORF">CWI84_05100</name>
</gene>
<keyword evidence="3 9" id="KW-0963">Cytoplasm</keyword>
<evidence type="ECO:0000313" key="12">
    <source>
        <dbReference type="EMBL" id="RUO80440.1"/>
    </source>
</evidence>
<dbReference type="FunFam" id="3.30.1370.10:FF:000001">
    <property type="entry name" value="Polyribonucleotide nucleotidyltransferase"/>
    <property type="match status" value="1"/>
</dbReference>
<dbReference type="Gene3D" id="3.30.230.70">
    <property type="entry name" value="GHMP Kinase, N-terminal domain"/>
    <property type="match status" value="2"/>
</dbReference>
<dbReference type="InterPro" id="IPR001247">
    <property type="entry name" value="ExoRNase_PH_dom1"/>
</dbReference>
<dbReference type="Pfam" id="PF00575">
    <property type="entry name" value="S1"/>
    <property type="match status" value="1"/>
</dbReference>
<dbReference type="NCBIfam" id="NF008805">
    <property type="entry name" value="PRK11824.1"/>
    <property type="match status" value="1"/>
</dbReference>
<dbReference type="PANTHER" id="PTHR11252:SF0">
    <property type="entry name" value="POLYRIBONUCLEOTIDE NUCLEOTIDYLTRANSFERASE 1, MITOCHONDRIAL"/>
    <property type="match status" value="1"/>
</dbReference>
<dbReference type="SUPFAM" id="SSF55666">
    <property type="entry name" value="Ribonuclease PH domain 2-like"/>
    <property type="match status" value="2"/>
</dbReference>
<dbReference type="InterPro" id="IPR015848">
    <property type="entry name" value="PNPase_PH_RNA-bd_bac/org-type"/>
</dbReference>
<dbReference type="GO" id="GO:0000175">
    <property type="term" value="F:3'-5'-RNA exonuclease activity"/>
    <property type="evidence" value="ECO:0007669"/>
    <property type="project" value="TreeGrafter"/>
</dbReference>
<comment type="subcellular location">
    <subcellularLocation>
        <location evidence="1 9">Cytoplasm</location>
    </subcellularLocation>
</comment>
<dbReference type="InterPro" id="IPR036345">
    <property type="entry name" value="ExoRNase_PH_dom2_sf"/>
</dbReference>
<dbReference type="FunFam" id="2.40.50.140:FF:000023">
    <property type="entry name" value="Polyribonucleotide nucleotidyltransferase"/>
    <property type="match status" value="1"/>
</dbReference>
<comment type="function">
    <text evidence="9">Involved in mRNA degradation. Catalyzes the phosphorolysis of single-stranded polyribonucleotides processively in the 3'- to 5'-direction.</text>
</comment>
<accession>A0A432ZRA2</accession>
<dbReference type="EC" id="2.7.7.8" evidence="9"/>
<dbReference type="Pfam" id="PF03726">
    <property type="entry name" value="PNPase"/>
    <property type="match status" value="1"/>
</dbReference>
<dbReference type="FunFam" id="3.30.230.70:FF:000001">
    <property type="entry name" value="Polyribonucleotide nucleotidyltransferase"/>
    <property type="match status" value="1"/>
</dbReference>
<dbReference type="InterPro" id="IPR036456">
    <property type="entry name" value="PNPase_PH_RNA-bd_sf"/>
</dbReference>
<dbReference type="InterPro" id="IPR012162">
    <property type="entry name" value="PNPase"/>
</dbReference>
<dbReference type="SMART" id="SM00316">
    <property type="entry name" value="S1"/>
    <property type="match status" value="1"/>
</dbReference>
<evidence type="ECO:0000259" key="11">
    <source>
        <dbReference type="PROSITE" id="PS50126"/>
    </source>
</evidence>
<dbReference type="InterPro" id="IPR027408">
    <property type="entry name" value="PNPase/RNase_PH_dom_sf"/>
</dbReference>
<feature type="region of interest" description="Disordered" evidence="10">
    <location>
        <begin position="687"/>
        <end position="711"/>
    </location>
</feature>
<reference evidence="12 13" key="1">
    <citation type="journal article" date="2011" name="Front. Microbiol.">
        <title>Genomic signatures of strain selection and enhancement in Bacillus atrophaeus var. globigii, a historical biowarfare simulant.</title>
        <authorList>
            <person name="Gibbons H.S."/>
            <person name="Broomall S.M."/>
            <person name="McNew L.A."/>
            <person name="Daligault H."/>
            <person name="Chapman C."/>
            <person name="Bruce D."/>
            <person name="Karavis M."/>
            <person name="Krepps M."/>
            <person name="McGregor P.A."/>
            <person name="Hong C."/>
            <person name="Park K.H."/>
            <person name="Akmal A."/>
            <person name="Feldman A."/>
            <person name="Lin J.S."/>
            <person name="Chang W.E."/>
            <person name="Higgs B.W."/>
            <person name="Demirev P."/>
            <person name="Lindquist J."/>
            <person name="Liem A."/>
            <person name="Fochler E."/>
            <person name="Read T.D."/>
            <person name="Tapia R."/>
            <person name="Johnson S."/>
            <person name="Bishop-Lilly K.A."/>
            <person name="Detter C."/>
            <person name="Han C."/>
            <person name="Sozhamannan S."/>
            <person name="Rosenzweig C.N."/>
            <person name="Skowronski E.W."/>
        </authorList>
    </citation>
    <scope>NUCLEOTIDE SEQUENCE [LARGE SCALE GENOMIC DNA]</scope>
    <source>
        <strain evidence="12 13">CC-PW-9</strain>
    </source>
</reference>
<dbReference type="InterPro" id="IPR004088">
    <property type="entry name" value="KH_dom_type_1"/>
</dbReference>
<dbReference type="GO" id="GO:0006396">
    <property type="term" value="P:RNA processing"/>
    <property type="evidence" value="ECO:0007669"/>
    <property type="project" value="InterPro"/>
</dbReference>
<dbReference type="CDD" id="cd11363">
    <property type="entry name" value="RNase_PH_PNPase_1"/>
    <property type="match status" value="1"/>
</dbReference>
<dbReference type="Pfam" id="PF03725">
    <property type="entry name" value="RNase_PH_C"/>
    <property type="match status" value="2"/>
</dbReference>
<evidence type="ECO:0000256" key="7">
    <source>
        <dbReference type="ARBA" id="ARBA00022842"/>
    </source>
</evidence>
<evidence type="ECO:0000256" key="3">
    <source>
        <dbReference type="ARBA" id="ARBA00022490"/>
    </source>
</evidence>
<evidence type="ECO:0000313" key="13">
    <source>
        <dbReference type="Proteomes" id="UP000287996"/>
    </source>
</evidence>
<comment type="similarity">
    <text evidence="2 9">Belongs to the polyribonucleotide nucleotidyltransferase family.</text>
</comment>
<dbReference type="SUPFAM" id="SSF54791">
    <property type="entry name" value="Eukaryotic type KH-domain (KH-domain type I)"/>
    <property type="match status" value="1"/>
</dbReference>
<evidence type="ECO:0000256" key="2">
    <source>
        <dbReference type="ARBA" id="ARBA00007404"/>
    </source>
</evidence>
<keyword evidence="5 9" id="KW-0548">Nucleotidyltransferase</keyword>
<dbReference type="GO" id="GO:0005829">
    <property type="term" value="C:cytosol"/>
    <property type="evidence" value="ECO:0007669"/>
    <property type="project" value="TreeGrafter"/>
</dbReference>
<keyword evidence="4 9" id="KW-0808">Transferase</keyword>
<dbReference type="SUPFAM" id="SSF54211">
    <property type="entry name" value="Ribosomal protein S5 domain 2-like"/>
    <property type="match status" value="2"/>
</dbReference>
<dbReference type="Pfam" id="PF00013">
    <property type="entry name" value="KH_1"/>
    <property type="match status" value="1"/>
</dbReference>
<dbReference type="CDD" id="cd04472">
    <property type="entry name" value="S1_PNPase"/>
    <property type="match status" value="1"/>
</dbReference>
<dbReference type="AlphaFoldDB" id="A0A432ZRA2"/>
<organism evidence="12 13">
    <name type="scientific">Idiomarina tyrosinivorans</name>
    <dbReference type="NCBI Taxonomy" id="1445662"/>
    <lineage>
        <taxon>Bacteria</taxon>
        <taxon>Pseudomonadati</taxon>
        <taxon>Pseudomonadota</taxon>
        <taxon>Gammaproteobacteria</taxon>
        <taxon>Alteromonadales</taxon>
        <taxon>Idiomarinaceae</taxon>
        <taxon>Idiomarina</taxon>
    </lineage>
</organism>
<keyword evidence="13" id="KW-1185">Reference proteome</keyword>
<dbReference type="InterPro" id="IPR004087">
    <property type="entry name" value="KH_dom"/>
</dbReference>
<comment type="cofactor">
    <cofactor evidence="9">
        <name>Mg(2+)</name>
        <dbReference type="ChEBI" id="CHEBI:18420"/>
    </cofactor>
</comment>
<dbReference type="PROSITE" id="PS50084">
    <property type="entry name" value="KH_TYPE_1"/>
    <property type="match status" value="1"/>
</dbReference>
<feature type="domain" description="S1 motif" evidence="11">
    <location>
        <begin position="621"/>
        <end position="689"/>
    </location>
</feature>
<evidence type="ECO:0000256" key="10">
    <source>
        <dbReference type="SAM" id="MobiDB-lite"/>
    </source>
</evidence>
<dbReference type="HAMAP" id="MF_01595">
    <property type="entry name" value="PNPase"/>
    <property type="match status" value="1"/>
</dbReference>
<dbReference type="NCBIfam" id="TIGR03591">
    <property type="entry name" value="polynuc_phos"/>
    <property type="match status" value="1"/>
</dbReference>
<dbReference type="GO" id="GO:0003723">
    <property type="term" value="F:RNA binding"/>
    <property type="evidence" value="ECO:0007669"/>
    <property type="project" value="UniProtKB-UniRule"/>
</dbReference>
<feature type="binding site" evidence="9">
    <location>
        <position position="491"/>
    </location>
    <ligand>
        <name>Mg(2+)</name>
        <dbReference type="ChEBI" id="CHEBI:18420"/>
    </ligand>
</feature>
<dbReference type="Proteomes" id="UP000287996">
    <property type="component" value="Unassembled WGS sequence"/>
</dbReference>
<evidence type="ECO:0000256" key="6">
    <source>
        <dbReference type="ARBA" id="ARBA00022723"/>
    </source>
</evidence>
<dbReference type="PANTHER" id="PTHR11252">
    <property type="entry name" value="POLYRIBONUCLEOTIDE NUCLEOTIDYLTRANSFERASE"/>
    <property type="match status" value="1"/>
</dbReference>
<dbReference type="SUPFAM" id="SSF50249">
    <property type="entry name" value="Nucleic acid-binding proteins"/>
    <property type="match status" value="1"/>
</dbReference>
<protein>
    <recommendedName>
        <fullName evidence="9">Polyribonucleotide nucleotidyltransferase</fullName>
        <ecNumber evidence="9">2.7.7.8</ecNumber>
    </recommendedName>
    <alternativeName>
        <fullName evidence="9">Polynucleotide phosphorylase</fullName>
        <shortName evidence="9">PNPase</shortName>
    </alternativeName>
</protein>
<dbReference type="Gene3D" id="2.40.50.140">
    <property type="entry name" value="Nucleic acid-binding proteins"/>
    <property type="match status" value="1"/>
</dbReference>